<dbReference type="OMA" id="EADWTID"/>
<sequence length="278" mass="31097">MPLALTSRKSLKDNEESLKTNLAAIEKSLGEAFAIEFDFEDIITKCNDSWVTNSCGSIFYKDVVGNLAKNMAKVGADPLIKEAFLAAVPNKKFVFICADEKLSSYWKFQFENGDCQILFRPKICNTNDVNTFKLETIIPTQGVYTLSTRLNIKTNEQKMKDNLAAVKKALKSSADWSIDETSLQEVYPKVADDLKNSFGHIFAGIVEKVAANLAKRCSDEMILEAVQEATSNHTIVIKHDANLSGYWSWSFESGNIVITFKSITNTNDVQTFDFIKLL</sequence>
<dbReference type="PaxDb" id="44689-DDB0233778"/>
<dbReference type="SMR" id="Q54TQ6"/>
<dbReference type="EMBL" id="AAFI02000042">
    <property type="protein sequence ID" value="EAL66568.1"/>
    <property type="molecule type" value="Genomic_DNA"/>
</dbReference>
<evidence type="ECO:0000313" key="1">
    <source>
        <dbReference type="EMBL" id="EAL66568.1"/>
    </source>
</evidence>
<proteinExistence type="predicted"/>
<reference evidence="1 2" key="1">
    <citation type="journal article" date="2005" name="Nature">
        <title>The genome of the social amoeba Dictyostelium discoideum.</title>
        <authorList>
            <consortium name="The Dictyostelium discoideum Sequencing Consortium"/>
            <person name="Eichinger L."/>
            <person name="Pachebat J.A."/>
            <person name="Glockner G."/>
            <person name="Rajandream M.A."/>
            <person name="Sucgang R."/>
            <person name="Berriman M."/>
            <person name="Song J."/>
            <person name="Olsen R."/>
            <person name="Szafranski K."/>
            <person name="Xu Q."/>
            <person name="Tunggal B."/>
            <person name="Kummerfeld S."/>
            <person name="Madera M."/>
            <person name="Konfortov B.A."/>
            <person name="Rivero F."/>
            <person name="Bankier A.T."/>
            <person name="Lehmann R."/>
            <person name="Hamlin N."/>
            <person name="Davies R."/>
            <person name="Gaudet P."/>
            <person name="Fey P."/>
            <person name="Pilcher K."/>
            <person name="Chen G."/>
            <person name="Saunders D."/>
            <person name="Sodergren E."/>
            <person name="Davis P."/>
            <person name="Kerhornou A."/>
            <person name="Nie X."/>
            <person name="Hall N."/>
            <person name="Anjard C."/>
            <person name="Hemphill L."/>
            <person name="Bason N."/>
            <person name="Farbrother P."/>
            <person name="Desany B."/>
            <person name="Just E."/>
            <person name="Morio T."/>
            <person name="Rost R."/>
            <person name="Churcher C."/>
            <person name="Cooper J."/>
            <person name="Haydock S."/>
            <person name="van Driessche N."/>
            <person name="Cronin A."/>
            <person name="Goodhead I."/>
            <person name="Muzny D."/>
            <person name="Mourier T."/>
            <person name="Pain A."/>
            <person name="Lu M."/>
            <person name="Harper D."/>
            <person name="Lindsay R."/>
            <person name="Hauser H."/>
            <person name="James K."/>
            <person name="Quiles M."/>
            <person name="Madan Babu M."/>
            <person name="Saito T."/>
            <person name="Buchrieser C."/>
            <person name="Wardroper A."/>
            <person name="Felder M."/>
            <person name="Thangavelu M."/>
            <person name="Johnson D."/>
            <person name="Knights A."/>
            <person name="Loulseged H."/>
            <person name="Mungall K."/>
            <person name="Oliver K."/>
            <person name="Price C."/>
            <person name="Quail M.A."/>
            <person name="Urushihara H."/>
            <person name="Hernandez J."/>
            <person name="Rabbinowitsch E."/>
            <person name="Steffen D."/>
            <person name="Sanders M."/>
            <person name="Ma J."/>
            <person name="Kohara Y."/>
            <person name="Sharp S."/>
            <person name="Simmonds M."/>
            <person name="Spiegler S."/>
            <person name="Tivey A."/>
            <person name="Sugano S."/>
            <person name="White B."/>
            <person name="Walker D."/>
            <person name="Woodward J."/>
            <person name="Winckler T."/>
            <person name="Tanaka Y."/>
            <person name="Shaulsky G."/>
            <person name="Schleicher M."/>
            <person name="Weinstock G."/>
            <person name="Rosenthal A."/>
            <person name="Cox E.C."/>
            <person name="Chisholm R.L."/>
            <person name="Gibbs R."/>
            <person name="Loomis W.F."/>
            <person name="Platzer M."/>
            <person name="Kay R.R."/>
            <person name="Williams J."/>
            <person name="Dear P.H."/>
            <person name="Noegel A.A."/>
            <person name="Barrell B."/>
            <person name="Kuspa A."/>
        </authorList>
    </citation>
    <scope>NUCLEOTIDE SEQUENCE [LARGE SCALE GENOMIC DNA]</scope>
    <source>
        <strain evidence="1 2">AX4</strain>
    </source>
</reference>
<dbReference type="dictyBase" id="DDB_G0281613"/>
<dbReference type="VEuPathDB" id="AmoebaDB:DDB_G0281613"/>
<dbReference type="PhylomeDB" id="Q54TQ6"/>
<comment type="caution">
    <text evidence="1">The sequence shown here is derived from an EMBL/GenBank/DDBJ whole genome shotgun (WGS) entry which is preliminary data.</text>
</comment>
<dbReference type="GeneID" id="8623145"/>
<evidence type="ECO:0000313" key="2">
    <source>
        <dbReference type="Proteomes" id="UP000002195"/>
    </source>
</evidence>
<keyword evidence="2" id="KW-1185">Reference proteome</keyword>
<accession>Q54TQ6</accession>
<dbReference type="HOGENOM" id="CLU_1002644_0_0_1"/>
<dbReference type="AlphaFoldDB" id="Q54TQ6"/>
<organism evidence="1 2">
    <name type="scientific">Dictyostelium discoideum</name>
    <name type="common">Social amoeba</name>
    <dbReference type="NCBI Taxonomy" id="44689"/>
    <lineage>
        <taxon>Eukaryota</taxon>
        <taxon>Amoebozoa</taxon>
        <taxon>Evosea</taxon>
        <taxon>Eumycetozoa</taxon>
        <taxon>Dictyostelia</taxon>
        <taxon>Dictyosteliales</taxon>
        <taxon>Dictyosteliaceae</taxon>
        <taxon>Dictyostelium</taxon>
    </lineage>
</organism>
<dbReference type="FunCoup" id="Q54TQ6">
    <property type="interactions" value="20"/>
</dbReference>
<dbReference type="eggNOG" id="ENOG502SPC6">
    <property type="taxonomic scope" value="Eukaryota"/>
</dbReference>
<dbReference type="InParanoid" id="Q54TQ6"/>
<dbReference type="KEGG" id="ddi:DDB_G0281613"/>
<dbReference type="IntAct" id="Q54TQ6">
    <property type="interactions" value="2"/>
</dbReference>
<gene>
    <name evidence="1" type="ORF">DDB_G0281613</name>
</gene>
<protein>
    <submittedName>
        <fullName evidence="1">Uncharacterized protein</fullName>
    </submittedName>
</protein>
<name>Q54TQ6_DICDI</name>
<dbReference type="RefSeq" id="XP_640535.1">
    <property type="nucleotide sequence ID" value="XM_635443.1"/>
</dbReference>
<dbReference type="Proteomes" id="UP000002195">
    <property type="component" value="Unassembled WGS sequence"/>
</dbReference>